<comment type="caution">
    <text evidence="4">The sequence shown here is derived from an EMBL/GenBank/DDBJ whole genome shotgun (WGS) entry which is preliminary data.</text>
</comment>
<dbReference type="GO" id="GO:0016791">
    <property type="term" value="F:phosphatase activity"/>
    <property type="evidence" value="ECO:0007669"/>
    <property type="project" value="UniProtKB-ARBA"/>
</dbReference>
<sequence>MFIQKAFVALVGVAAAVHALPNGADKAERGVEQYGPVFRRGAEEGGLYRFEIVKEYIAPGDLLARSSAPYYHGSDSDQKITDETIAFFKESGITHVISLNSQANAEDMKTALATAGIAYTPRPVEDFHTLTPEDFQKGWESFVQHRNGTLVWCGYGHGRTGTMVSGLQMQAQHERGESLEWTAGDYGKNHVETPEQEAALDALQQRLRDAPVSAAPAQPSANKPLGPKEMETALCSTSAGQNKYNMEEDECRRQVAQCVFEIVQATNFDPVIACMDKKFLSAATTAAARPIFT</sequence>
<evidence type="ECO:0000256" key="2">
    <source>
        <dbReference type="SAM" id="SignalP"/>
    </source>
</evidence>
<keyword evidence="1" id="KW-0378">Hydrolase</keyword>
<dbReference type="AlphaFoldDB" id="A0A168HJA6"/>
<dbReference type="Proteomes" id="UP000076881">
    <property type="component" value="Unassembled WGS sequence"/>
</dbReference>
<feature type="chain" id="PRO_5007897653" description="Swiss Army Knife protein DSP-PTPase phosphatase domain-containing protein" evidence="2">
    <location>
        <begin position="20"/>
        <end position="293"/>
    </location>
</feature>
<keyword evidence="2" id="KW-0732">Signal</keyword>
<organism evidence="4 5">
    <name type="scientific">Akanthomyces lecanii RCEF 1005</name>
    <dbReference type="NCBI Taxonomy" id="1081108"/>
    <lineage>
        <taxon>Eukaryota</taxon>
        <taxon>Fungi</taxon>
        <taxon>Dikarya</taxon>
        <taxon>Ascomycota</taxon>
        <taxon>Pezizomycotina</taxon>
        <taxon>Sordariomycetes</taxon>
        <taxon>Hypocreomycetidae</taxon>
        <taxon>Hypocreales</taxon>
        <taxon>Cordycipitaceae</taxon>
        <taxon>Akanthomyces</taxon>
        <taxon>Cordyceps confragosa</taxon>
    </lineage>
</organism>
<dbReference type="EMBL" id="AZHF01000003">
    <property type="protein sequence ID" value="OAA77850.1"/>
    <property type="molecule type" value="Genomic_DNA"/>
</dbReference>
<dbReference type="InterPro" id="IPR057023">
    <property type="entry name" value="PTP-SAK"/>
</dbReference>
<keyword evidence="5" id="KW-1185">Reference proteome</keyword>
<evidence type="ECO:0000256" key="1">
    <source>
        <dbReference type="ARBA" id="ARBA00022801"/>
    </source>
</evidence>
<accession>A0A168HJA6</accession>
<reference evidence="4 5" key="1">
    <citation type="journal article" date="2016" name="Genome Biol. Evol.">
        <title>Divergent and convergent evolution of fungal pathogenicity.</title>
        <authorList>
            <person name="Shang Y."/>
            <person name="Xiao G."/>
            <person name="Zheng P."/>
            <person name="Cen K."/>
            <person name="Zhan S."/>
            <person name="Wang C."/>
        </authorList>
    </citation>
    <scope>NUCLEOTIDE SEQUENCE [LARGE SCALE GENOMIC DNA]</scope>
    <source>
        <strain evidence="4 5">RCEF 1005</strain>
    </source>
</reference>
<proteinExistence type="predicted"/>
<evidence type="ECO:0000259" key="3">
    <source>
        <dbReference type="Pfam" id="PF22784"/>
    </source>
</evidence>
<gene>
    <name evidence="4" type="ORF">LEL_04673</name>
</gene>
<name>A0A168HJA6_CORDF</name>
<dbReference type="Gene3D" id="3.90.190.10">
    <property type="entry name" value="Protein tyrosine phosphatase superfamily"/>
    <property type="match status" value="1"/>
</dbReference>
<dbReference type="InterPro" id="IPR029021">
    <property type="entry name" value="Prot-tyrosine_phosphatase-like"/>
</dbReference>
<feature type="domain" description="Swiss Army Knife protein DSP-PTPase phosphatase" evidence="3">
    <location>
        <begin position="82"/>
        <end position="167"/>
    </location>
</feature>
<dbReference type="Pfam" id="PF22784">
    <property type="entry name" value="PTP-SAK"/>
    <property type="match status" value="1"/>
</dbReference>
<feature type="signal peptide" evidence="2">
    <location>
        <begin position="1"/>
        <end position="19"/>
    </location>
</feature>
<dbReference type="SUPFAM" id="SSF52799">
    <property type="entry name" value="(Phosphotyrosine protein) phosphatases II"/>
    <property type="match status" value="1"/>
</dbReference>
<dbReference type="OrthoDB" id="432447at2759"/>
<evidence type="ECO:0000313" key="5">
    <source>
        <dbReference type="Proteomes" id="UP000076881"/>
    </source>
</evidence>
<dbReference type="STRING" id="1081108.A0A168HJA6"/>
<evidence type="ECO:0000313" key="4">
    <source>
        <dbReference type="EMBL" id="OAA77850.1"/>
    </source>
</evidence>
<protein>
    <recommendedName>
        <fullName evidence="3">Swiss Army Knife protein DSP-PTPase phosphatase domain-containing protein</fullName>
    </recommendedName>
</protein>